<dbReference type="Proteomes" id="UP000750711">
    <property type="component" value="Unassembled WGS sequence"/>
</dbReference>
<reference evidence="3" key="1">
    <citation type="submission" date="2021-03" db="EMBL/GenBank/DDBJ databases">
        <title>Comparative genomics and phylogenomic investigation of the class Geoglossomycetes provide insights into ecological specialization and systematics.</title>
        <authorList>
            <person name="Melie T."/>
            <person name="Pirro S."/>
            <person name="Miller A.N."/>
            <person name="Quandt A."/>
        </authorList>
    </citation>
    <scope>NUCLEOTIDE SEQUENCE</scope>
    <source>
        <strain evidence="3">CAQ_001_2017</strain>
    </source>
</reference>
<feature type="compositionally biased region" description="Basic residues" evidence="1">
    <location>
        <begin position="1"/>
        <end position="10"/>
    </location>
</feature>
<feature type="domain" description="Velvet" evidence="2">
    <location>
        <begin position="135"/>
        <end position="330"/>
    </location>
</feature>
<comment type="caution">
    <text evidence="3">The sequence shown here is derived from an EMBL/GenBank/DDBJ whole genome shotgun (WGS) entry which is preliminary data.</text>
</comment>
<feature type="compositionally biased region" description="Basic and acidic residues" evidence="1">
    <location>
        <begin position="93"/>
        <end position="107"/>
    </location>
</feature>
<sequence length="335" mass="36472">MPRGGGRRRTVSQSSRPRAPPRESGRRRATSTTPLRRSARLLSRSQMTPGSALITETVGRSSQSRLSEDRADLNARAAGAEVSRQRQRQRSRRERDAEEGNSEERRVPGQQVNGGSSSDIAQNSLLARNLDQSDNREQRYEMEIVVQPPAAARPGARLYPPITVRLRIRDSRTGEEIDGRDQLGRLWALASVVVEDDQVEPRPSGTHVLTGNLVDSAHPLYDDGDSPEADRESSATTAAEPDPANALGSYMTFPGLVLNEAGNFRIRITLTRMESGGTATTAVREGGLTLGEVRSRIVRIGDGSGSAEMTNDEQAFFESLRRRGIAVPSPPSSPP</sequence>
<evidence type="ECO:0000313" key="4">
    <source>
        <dbReference type="Proteomes" id="UP000750711"/>
    </source>
</evidence>
<evidence type="ECO:0000313" key="3">
    <source>
        <dbReference type="EMBL" id="KAH0556279.1"/>
    </source>
</evidence>
<feature type="compositionally biased region" description="Low complexity" evidence="1">
    <location>
        <begin position="30"/>
        <end position="45"/>
    </location>
</feature>
<dbReference type="InterPro" id="IPR038491">
    <property type="entry name" value="Velvet_dom_sf"/>
</dbReference>
<protein>
    <recommendedName>
        <fullName evidence="2">Velvet domain-containing protein</fullName>
    </recommendedName>
</protein>
<dbReference type="PROSITE" id="PS51821">
    <property type="entry name" value="VELVET"/>
    <property type="match status" value="1"/>
</dbReference>
<accession>A0A9P8L8J8</accession>
<dbReference type="EMBL" id="JAGHQM010001156">
    <property type="protein sequence ID" value="KAH0556279.1"/>
    <property type="molecule type" value="Genomic_DNA"/>
</dbReference>
<feature type="region of interest" description="Disordered" evidence="1">
    <location>
        <begin position="1"/>
        <end position="119"/>
    </location>
</feature>
<organism evidence="3 4">
    <name type="scientific">Trichoglossum hirsutum</name>
    <dbReference type="NCBI Taxonomy" id="265104"/>
    <lineage>
        <taxon>Eukaryota</taxon>
        <taxon>Fungi</taxon>
        <taxon>Dikarya</taxon>
        <taxon>Ascomycota</taxon>
        <taxon>Pezizomycotina</taxon>
        <taxon>Geoglossomycetes</taxon>
        <taxon>Geoglossales</taxon>
        <taxon>Geoglossaceae</taxon>
        <taxon>Trichoglossum</taxon>
    </lineage>
</organism>
<keyword evidence="4" id="KW-1185">Reference proteome</keyword>
<evidence type="ECO:0000256" key="1">
    <source>
        <dbReference type="SAM" id="MobiDB-lite"/>
    </source>
</evidence>
<name>A0A9P8L8J8_9PEZI</name>
<gene>
    <name evidence="3" type="ORF">GP486_005793</name>
</gene>
<feature type="region of interest" description="Disordered" evidence="1">
    <location>
        <begin position="198"/>
        <end position="246"/>
    </location>
</feature>
<dbReference type="InterPro" id="IPR037525">
    <property type="entry name" value="Velvet_dom"/>
</dbReference>
<dbReference type="Gene3D" id="2.60.40.3960">
    <property type="entry name" value="Velvet domain"/>
    <property type="match status" value="1"/>
</dbReference>
<proteinExistence type="predicted"/>
<feature type="compositionally biased region" description="Polar residues" evidence="1">
    <location>
        <begin position="110"/>
        <end position="119"/>
    </location>
</feature>
<evidence type="ECO:0000259" key="2">
    <source>
        <dbReference type="PROSITE" id="PS51821"/>
    </source>
</evidence>
<dbReference type="AlphaFoldDB" id="A0A9P8L8J8"/>